<evidence type="ECO:0000256" key="2">
    <source>
        <dbReference type="ARBA" id="ARBA00004496"/>
    </source>
</evidence>
<evidence type="ECO:0000256" key="4">
    <source>
        <dbReference type="ARBA" id="ARBA00023069"/>
    </source>
</evidence>
<keyword evidence="8" id="KW-1185">Reference proteome</keyword>
<dbReference type="SUPFAM" id="SSF110296">
    <property type="entry name" value="Oligoxyloglucan reducing end-specific cellobiohydrolase"/>
    <property type="match status" value="1"/>
</dbReference>
<dbReference type="GO" id="GO:0010411">
    <property type="term" value="P:xyloglucan metabolic process"/>
    <property type="evidence" value="ECO:0007669"/>
    <property type="project" value="TreeGrafter"/>
</dbReference>
<dbReference type="PANTHER" id="PTHR43739">
    <property type="entry name" value="XYLOGLUCANASE (EUROFUNG)"/>
    <property type="match status" value="1"/>
</dbReference>
<evidence type="ECO:0000259" key="6">
    <source>
        <dbReference type="Pfam" id="PF22544"/>
    </source>
</evidence>
<comment type="subcellular location">
    <subcellularLocation>
        <location evidence="1">Cell projection</location>
        <location evidence="1">Cilium</location>
    </subcellularLocation>
    <subcellularLocation>
        <location evidence="2">Cytoplasm</location>
    </subcellularLocation>
</comment>
<evidence type="ECO:0000256" key="5">
    <source>
        <dbReference type="ARBA" id="ARBA00023273"/>
    </source>
</evidence>
<evidence type="ECO:0000256" key="3">
    <source>
        <dbReference type="ARBA" id="ARBA00022490"/>
    </source>
</evidence>
<dbReference type="Gene3D" id="2.60.40.10">
    <property type="entry name" value="Immunoglobulins"/>
    <property type="match status" value="2"/>
</dbReference>
<protein>
    <submittedName>
        <fullName evidence="7">Choice-of-anchor D domain-containing protein</fullName>
    </submittedName>
</protein>
<dbReference type="InterPro" id="IPR036278">
    <property type="entry name" value="Sialidase_sf"/>
</dbReference>
<dbReference type="GO" id="GO:0005737">
    <property type="term" value="C:cytoplasm"/>
    <property type="evidence" value="ECO:0007669"/>
    <property type="project" value="UniProtKB-SubCell"/>
</dbReference>
<dbReference type="SUPFAM" id="SSF50939">
    <property type="entry name" value="Sialidases"/>
    <property type="match status" value="1"/>
</dbReference>
<dbReference type="PANTHER" id="PTHR43739:SF5">
    <property type="entry name" value="EXO-ALPHA-SIALIDASE"/>
    <property type="match status" value="1"/>
</dbReference>
<evidence type="ECO:0000313" key="7">
    <source>
        <dbReference type="EMBL" id="UWZ84399.1"/>
    </source>
</evidence>
<dbReference type="InterPro" id="IPR013783">
    <property type="entry name" value="Ig-like_fold"/>
</dbReference>
<dbReference type="Gene3D" id="2.130.10.10">
    <property type="entry name" value="YVTN repeat-like/Quinoprotein amine dehydrogenase"/>
    <property type="match status" value="4"/>
</dbReference>
<evidence type="ECO:0000313" key="8">
    <source>
        <dbReference type="Proteomes" id="UP001059380"/>
    </source>
</evidence>
<dbReference type="RefSeq" id="WP_260793902.1">
    <property type="nucleotide sequence ID" value="NZ_CP093313.1"/>
</dbReference>
<keyword evidence="3" id="KW-0963">Cytoplasm</keyword>
<dbReference type="KEGG" id="orp:MOP44_00345"/>
<name>A0A9J7BP51_9BACT</name>
<feature type="domain" description="HYDIN/VesB/CFA65-like Ig-like" evidence="6">
    <location>
        <begin position="922"/>
        <end position="1013"/>
    </location>
</feature>
<proteinExistence type="predicted"/>
<keyword evidence="5" id="KW-0966">Cell projection</keyword>
<dbReference type="InterPro" id="IPR052025">
    <property type="entry name" value="Xyloglucanase_GH74"/>
</dbReference>
<dbReference type="NCBIfam" id="NF012200">
    <property type="entry name" value="choice_anch_D"/>
    <property type="match status" value="1"/>
</dbReference>
<dbReference type="InterPro" id="IPR053879">
    <property type="entry name" value="HYDIN_VesB_CFA65-like_Ig"/>
</dbReference>
<reference evidence="7" key="1">
    <citation type="submission" date="2021-04" db="EMBL/GenBank/DDBJ databases">
        <title>Phylogenetic analysis of Acidobacteriaceae.</title>
        <authorList>
            <person name="Qiu L."/>
            <person name="Zhang Q."/>
        </authorList>
    </citation>
    <scope>NUCLEOTIDE SEQUENCE</scope>
    <source>
        <strain evidence="7">DSM 25168</strain>
    </source>
</reference>
<dbReference type="AlphaFoldDB" id="A0A9J7BP51"/>
<dbReference type="EMBL" id="CP093313">
    <property type="protein sequence ID" value="UWZ84399.1"/>
    <property type="molecule type" value="Genomic_DNA"/>
</dbReference>
<sequence>MPELDEEVKTGEADVEEDKGDLLEAYVDPAGVPSPDAWRQAVADFYQLDLDASVLWKQVGPAPLVVDADQNHMGIGPDAGEVTDVFIDPGVANDQSIYLTTNDGGVWHTSNGGTLWLPLTDPMFSNSMGAIAMDPANSSILYAGSGNLFDGGGTFTRSAGIYRSTDSGLSWDIVDGGYFGTLFSKVGILKIVCPMANTLLVATNNGLYRSVDGGRNFGANGPDFNDRNPILQGKICCLLLDAATPASTVYCGVAGDSGVATMGLLKSTNGGITFPTNLFADPTAPQLPYGSFVVAQSQFDGTTANSAVLYVAVQGRLATGANTFLGLWRSANSGSTWSPRPNLTNVAAVNGFNQSAYDLTLGVDPLNSNRVYAGFQQLWLSIDGGQNFLNTSVTAGKVHWDNHVMVFSPAPNRPAVPASGPVPPTAIYTGTDGGIAKSTDGGSNWTCINGKMATNLFQGIGIGSGINNTGKGIPNSYTYGGMQDTGTAGHRPADSLTDWHAGINGDGWLVAVDPSDPTIVYGFDNQFFIKTSDAGAHWDISNVAGAARKVGIGLTNGGSPRAIAVDQTGNNPATRIVWVSEIKTLNKSTDGGKNFTATAFAAPDDIRSLATTTGSANIIWAGCADGSIHCSTDGGTSWDTGAFTSKPAGAVKIGRISGIAIDPTNLQRVVCVCDRFSNVHAKYRTRHVFLTLDGGATWADISGTDGNGPVGNVPDMPLCSVVFDITGSTASQPPAIIIAGDAGVLRSTDAKITDGVGTATWKIYGAGLPMVCCKSLAIDNSVSPAVLRVGTYGRSCFEATRPTGPKYAAEGNLACGVIATGQSATVSYYVYNSGDTALQITAAHATVPFSVGADPAIPVTIQPGATQKFQITFTDNVAHEPHGLLQFDTNDPSGTQFISLSGTVIDSKLKQRLAVNPTSSCGFGIVEVGSNRTIPVQVFNVGTAPLNVTGITRTSGSADFSINPALPTPIPPIAAGAELDFTIQFAPSGAGDLNAEFTIASDDPHGAVKITTSGTGSLATAGAFAQFLRSLGIVP</sequence>
<keyword evidence="4" id="KW-0969">Cilium</keyword>
<accession>A0A9J7BP51</accession>
<organism evidence="7 8">
    <name type="scientific">Occallatibacter riparius</name>
    <dbReference type="NCBI Taxonomy" id="1002689"/>
    <lineage>
        <taxon>Bacteria</taxon>
        <taxon>Pseudomonadati</taxon>
        <taxon>Acidobacteriota</taxon>
        <taxon>Terriglobia</taxon>
        <taxon>Terriglobales</taxon>
        <taxon>Acidobacteriaceae</taxon>
        <taxon>Occallatibacter</taxon>
    </lineage>
</organism>
<dbReference type="Pfam" id="PF22544">
    <property type="entry name" value="HYDIN_VesB_CFA65-like_Ig"/>
    <property type="match status" value="1"/>
</dbReference>
<dbReference type="InterPro" id="IPR015943">
    <property type="entry name" value="WD40/YVTN_repeat-like_dom_sf"/>
</dbReference>
<gene>
    <name evidence="7" type="ORF">MOP44_00345</name>
</gene>
<dbReference type="Proteomes" id="UP001059380">
    <property type="component" value="Chromosome"/>
</dbReference>
<evidence type="ECO:0000256" key="1">
    <source>
        <dbReference type="ARBA" id="ARBA00004138"/>
    </source>
</evidence>